<dbReference type="AlphaFoldDB" id="A0A2G2XQH9"/>
<evidence type="ECO:0000256" key="7">
    <source>
        <dbReference type="ARBA" id="ARBA00023136"/>
    </source>
</evidence>
<keyword evidence="6" id="KW-1133">Transmembrane helix</keyword>
<evidence type="ECO:0000256" key="2">
    <source>
        <dbReference type="ARBA" id="ARBA00022614"/>
    </source>
</evidence>
<evidence type="ECO:0000256" key="1">
    <source>
        <dbReference type="ARBA" id="ARBA00004479"/>
    </source>
</evidence>
<reference evidence="10" key="2">
    <citation type="journal article" date="2017" name="J. Anim. Genet.">
        <title>Multiple reference genome sequences of hot pepper reveal the massive evolution of plant disease resistance genes by retroduplication.</title>
        <authorList>
            <person name="Kim S."/>
            <person name="Park J."/>
            <person name="Yeom S.-I."/>
            <person name="Kim Y.-M."/>
            <person name="Seo E."/>
            <person name="Kim K.-T."/>
            <person name="Kim M.-S."/>
            <person name="Lee J.M."/>
            <person name="Cheong K."/>
            <person name="Shin H.-S."/>
            <person name="Kim S.-B."/>
            <person name="Han K."/>
            <person name="Lee J."/>
            <person name="Park M."/>
            <person name="Lee H.-A."/>
            <person name="Lee H.-Y."/>
            <person name="Lee Y."/>
            <person name="Oh S."/>
            <person name="Lee J.H."/>
            <person name="Choi E."/>
            <person name="Choi E."/>
            <person name="Lee S.E."/>
            <person name="Jeon J."/>
            <person name="Kim H."/>
            <person name="Choi G."/>
            <person name="Song H."/>
            <person name="Lee J."/>
            <person name="Lee S.-C."/>
            <person name="Kwon J.-K."/>
            <person name="Lee H.-Y."/>
            <person name="Koo N."/>
            <person name="Hong Y."/>
            <person name="Kim R.W."/>
            <person name="Kang W.-H."/>
            <person name="Huh J.H."/>
            <person name="Kang B.-C."/>
            <person name="Yang T.-J."/>
            <person name="Lee Y.-H."/>
            <person name="Bennetzen J.L."/>
            <person name="Choi D."/>
        </authorList>
    </citation>
    <scope>NUCLEOTIDE SEQUENCE [LARGE SCALE GENOMIC DNA]</scope>
    <source>
        <strain evidence="10">cv. PBC81</strain>
    </source>
</reference>
<gene>
    <name evidence="9" type="ORF">CQW23_01974</name>
</gene>
<keyword evidence="2" id="KW-0433">Leucine-rich repeat</keyword>
<organism evidence="9 10">
    <name type="scientific">Capsicum baccatum</name>
    <name type="common">Peruvian pepper</name>
    <dbReference type="NCBI Taxonomy" id="33114"/>
    <lineage>
        <taxon>Eukaryota</taxon>
        <taxon>Viridiplantae</taxon>
        <taxon>Streptophyta</taxon>
        <taxon>Embryophyta</taxon>
        <taxon>Tracheophyta</taxon>
        <taxon>Spermatophyta</taxon>
        <taxon>Magnoliopsida</taxon>
        <taxon>eudicotyledons</taxon>
        <taxon>Gunneridae</taxon>
        <taxon>Pentapetalae</taxon>
        <taxon>asterids</taxon>
        <taxon>lamiids</taxon>
        <taxon>Solanales</taxon>
        <taxon>Solanaceae</taxon>
        <taxon>Solanoideae</taxon>
        <taxon>Capsiceae</taxon>
        <taxon>Capsicum</taxon>
    </lineage>
</organism>
<evidence type="ECO:0000256" key="6">
    <source>
        <dbReference type="ARBA" id="ARBA00022989"/>
    </source>
</evidence>
<dbReference type="InterPro" id="IPR046956">
    <property type="entry name" value="RLP23-like"/>
</dbReference>
<dbReference type="GO" id="GO:0016020">
    <property type="term" value="C:membrane"/>
    <property type="evidence" value="ECO:0007669"/>
    <property type="project" value="UniProtKB-SubCell"/>
</dbReference>
<dbReference type="PANTHER" id="PTHR48063">
    <property type="entry name" value="LRR RECEPTOR-LIKE KINASE"/>
    <property type="match status" value="1"/>
</dbReference>
<keyword evidence="3" id="KW-0812">Transmembrane</keyword>
<comment type="caution">
    <text evidence="9">The sequence shown here is derived from an EMBL/GenBank/DDBJ whole genome shotgun (WGS) entry which is preliminary data.</text>
</comment>
<evidence type="ECO:0000256" key="5">
    <source>
        <dbReference type="ARBA" id="ARBA00022737"/>
    </source>
</evidence>
<dbReference type="InterPro" id="IPR032675">
    <property type="entry name" value="LRR_dom_sf"/>
</dbReference>
<evidence type="ECO:0000313" key="10">
    <source>
        <dbReference type="Proteomes" id="UP000224567"/>
    </source>
</evidence>
<dbReference type="Proteomes" id="UP000224567">
    <property type="component" value="Unassembled WGS sequence"/>
</dbReference>
<dbReference type="Pfam" id="PF00560">
    <property type="entry name" value="LRR_1"/>
    <property type="match status" value="2"/>
</dbReference>
<evidence type="ECO:0000256" key="8">
    <source>
        <dbReference type="ARBA" id="ARBA00023180"/>
    </source>
</evidence>
<evidence type="ECO:0000313" key="9">
    <source>
        <dbReference type="EMBL" id="PHT59611.1"/>
    </source>
</evidence>
<name>A0A2G2XQH9_CAPBA</name>
<dbReference type="SUPFAM" id="SSF52058">
    <property type="entry name" value="L domain-like"/>
    <property type="match status" value="1"/>
</dbReference>
<accession>A0A2G2XQH9</accession>
<sequence>MPRCIGNVSAMVNKKKEVEDDDDLNYSYYIGVIIESETVTTKGNMYQYDTILTLFTSMDMSRNNLFGDIPITLSRLVGLRSFNFSKNNLTGRIPNDIGDMKVLEYVDLSESQLNRQIPIRFSSLSNLSYLNLGDNNLSGMTPSRTQFQSFDPTGFLGNKICGLPLLVNCSSNEADRLMGLEPTTKRAIMLNRHLLCC</sequence>
<comment type="subcellular location">
    <subcellularLocation>
        <location evidence="1">Membrane</location>
        <topology evidence="1">Single-pass type I membrane protein</topology>
    </subcellularLocation>
</comment>
<dbReference type="InterPro" id="IPR001611">
    <property type="entry name" value="Leu-rich_rpt"/>
</dbReference>
<protein>
    <submittedName>
        <fullName evidence="9">Uncharacterized protein</fullName>
    </submittedName>
</protein>
<dbReference type="FunFam" id="3.80.10.10:FF:000383">
    <property type="entry name" value="Leucine-rich repeat receptor protein kinase EMS1"/>
    <property type="match status" value="1"/>
</dbReference>
<dbReference type="PANTHER" id="PTHR48063:SF98">
    <property type="entry name" value="LRR RECEPTOR-LIKE SERINE_THREONINE-PROTEIN KINASE FLS2"/>
    <property type="match status" value="1"/>
</dbReference>
<dbReference type="OrthoDB" id="1297861at2759"/>
<keyword evidence="7" id="KW-0472">Membrane</keyword>
<reference evidence="9 10" key="1">
    <citation type="journal article" date="2017" name="Genome Biol.">
        <title>New reference genome sequences of hot pepper reveal the massive evolution of plant disease-resistance genes by retroduplication.</title>
        <authorList>
            <person name="Kim S."/>
            <person name="Park J."/>
            <person name="Yeom S.I."/>
            <person name="Kim Y.M."/>
            <person name="Seo E."/>
            <person name="Kim K.T."/>
            <person name="Kim M.S."/>
            <person name="Lee J.M."/>
            <person name="Cheong K."/>
            <person name="Shin H.S."/>
            <person name="Kim S.B."/>
            <person name="Han K."/>
            <person name="Lee J."/>
            <person name="Park M."/>
            <person name="Lee H.A."/>
            <person name="Lee H.Y."/>
            <person name="Lee Y."/>
            <person name="Oh S."/>
            <person name="Lee J.H."/>
            <person name="Choi E."/>
            <person name="Choi E."/>
            <person name="Lee S.E."/>
            <person name="Jeon J."/>
            <person name="Kim H."/>
            <person name="Choi G."/>
            <person name="Song H."/>
            <person name="Lee J."/>
            <person name="Lee S.C."/>
            <person name="Kwon J.K."/>
            <person name="Lee H.Y."/>
            <person name="Koo N."/>
            <person name="Hong Y."/>
            <person name="Kim R.W."/>
            <person name="Kang W.H."/>
            <person name="Huh J.H."/>
            <person name="Kang B.C."/>
            <person name="Yang T.J."/>
            <person name="Lee Y.H."/>
            <person name="Bennetzen J.L."/>
            <person name="Choi D."/>
        </authorList>
    </citation>
    <scope>NUCLEOTIDE SEQUENCE [LARGE SCALE GENOMIC DNA]</scope>
    <source>
        <strain evidence="10">cv. PBC81</strain>
    </source>
</reference>
<keyword evidence="5" id="KW-0677">Repeat</keyword>
<keyword evidence="10" id="KW-1185">Reference proteome</keyword>
<evidence type="ECO:0000256" key="4">
    <source>
        <dbReference type="ARBA" id="ARBA00022729"/>
    </source>
</evidence>
<dbReference type="Gene3D" id="3.80.10.10">
    <property type="entry name" value="Ribonuclease Inhibitor"/>
    <property type="match status" value="1"/>
</dbReference>
<proteinExistence type="predicted"/>
<dbReference type="STRING" id="33114.A0A2G2XQH9"/>
<keyword evidence="8" id="KW-0325">Glycoprotein</keyword>
<evidence type="ECO:0000256" key="3">
    <source>
        <dbReference type="ARBA" id="ARBA00022692"/>
    </source>
</evidence>
<dbReference type="EMBL" id="MLFT02000001">
    <property type="protein sequence ID" value="PHT59611.1"/>
    <property type="molecule type" value="Genomic_DNA"/>
</dbReference>
<keyword evidence="4" id="KW-0732">Signal</keyword>